<dbReference type="FunFam" id="3.40.630.10:FF:000118">
    <property type="entry name" value="Metallo-peptidase, Clan MC, Family M14"/>
    <property type="match status" value="1"/>
</dbReference>
<evidence type="ECO:0000256" key="1">
    <source>
        <dbReference type="ARBA" id="ARBA00001947"/>
    </source>
</evidence>
<feature type="region of interest" description="Disordered" evidence="14">
    <location>
        <begin position="686"/>
        <end position="734"/>
    </location>
</feature>
<comment type="similarity">
    <text evidence="5 13">Belongs to the peptidase M14 family.</text>
</comment>
<comment type="subcellular location">
    <subcellularLocation>
        <location evidence="3">Cytoplasm</location>
        <location evidence="3">Cytoskeleton</location>
        <location evidence="3">Spindle</location>
    </subcellularLocation>
    <subcellularLocation>
        <location evidence="4">Midbody</location>
    </subcellularLocation>
    <subcellularLocation>
        <location evidence="2">Nucleus</location>
    </subcellularLocation>
</comment>
<feature type="compositionally biased region" description="Polar residues" evidence="14">
    <location>
        <begin position="129"/>
        <end position="152"/>
    </location>
</feature>
<dbReference type="PROSITE" id="PS52035">
    <property type="entry name" value="PEPTIDASE_M14"/>
    <property type="match status" value="1"/>
</dbReference>
<dbReference type="AlphaFoldDB" id="A0AAW0ESS8"/>
<feature type="region of interest" description="Disordered" evidence="14">
    <location>
        <begin position="250"/>
        <end position="281"/>
    </location>
</feature>
<dbReference type="GO" id="GO:0005634">
    <property type="term" value="C:nucleus"/>
    <property type="evidence" value="ECO:0007669"/>
    <property type="project" value="UniProtKB-SubCell"/>
</dbReference>
<feature type="compositionally biased region" description="Low complexity" evidence="14">
    <location>
        <begin position="265"/>
        <end position="274"/>
    </location>
</feature>
<feature type="compositionally biased region" description="Gly residues" evidence="14">
    <location>
        <begin position="1195"/>
        <end position="1207"/>
    </location>
</feature>
<dbReference type="Proteomes" id="UP001430356">
    <property type="component" value="Unassembled WGS sequence"/>
</dbReference>
<dbReference type="CDD" id="cd06236">
    <property type="entry name" value="M14_AGBL5_like"/>
    <property type="match status" value="1"/>
</dbReference>
<feature type="region of interest" description="Disordered" evidence="14">
    <location>
        <begin position="605"/>
        <end position="625"/>
    </location>
</feature>
<name>A0AAW0ESS8_9TRYP</name>
<comment type="catalytic activity">
    <reaction evidence="12">
        <text>gamma-L-glutamyl-L-glutamyl-[protein] + H2O = L-glutamyl-[protein] + L-glutamate</text>
        <dbReference type="Rhea" id="RHEA:60152"/>
        <dbReference type="Rhea" id="RHEA-COMP:10208"/>
        <dbReference type="Rhea" id="RHEA-COMP:15517"/>
        <dbReference type="ChEBI" id="CHEBI:15377"/>
        <dbReference type="ChEBI" id="CHEBI:29973"/>
        <dbReference type="ChEBI" id="CHEBI:29985"/>
        <dbReference type="ChEBI" id="CHEBI:143622"/>
    </reaction>
    <physiologicalReaction direction="left-to-right" evidence="12">
        <dbReference type="Rhea" id="RHEA:60153"/>
    </physiologicalReaction>
</comment>
<comment type="cofactor">
    <cofactor evidence="1">
        <name>Zn(2+)</name>
        <dbReference type="ChEBI" id="CHEBI:29105"/>
    </cofactor>
</comment>
<dbReference type="FunFam" id="2.60.40.3120:FF:000004">
    <property type="entry name" value="Metallo-peptidase, Clan MC, Family M14"/>
    <property type="match status" value="1"/>
</dbReference>
<comment type="catalytic activity">
    <reaction evidence="9">
        <text>C-terminal L-alpha-aminoacyl-L-glutamyl-[tubulin] + H2O = C-terminal L-alpha-aminoacyl-[tubulin] + L-glutamate</text>
        <dbReference type="Rhea" id="RHEA:63796"/>
        <dbReference type="Rhea" id="RHEA-COMP:16436"/>
        <dbReference type="Rhea" id="RHEA-COMP:16437"/>
        <dbReference type="ChEBI" id="CHEBI:15377"/>
        <dbReference type="ChEBI" id="CHEBI:29985"/>
        <dbReference type="ChEBI" id="CHEBI:90782"/>
        <dbReference type="ChEBI" id="CHEBI:149556"/>
        <dbReference type="EC" id="3.4.17.24"/>
    </reaction>
    <physiologicalReaction direction="left-to-right" evidence="9">
        <dbReference type="Rhea" id="RHEA:63797"/>
    </physiologicalReaction>
</comment>
<keyword evidence="7" id="KW-0539">Nucleus</keyword>
<feature type="active site" description="Proton donor/acceptor" evidence="13">
    <location>
        <position position="998"/>
    </location>
</feature>
<evidence type="ECO:0000256" key="4">
    <source>
        <dbReference type="ARBA" id="ARBA00004214"/>
    </source>
</evidence>
<dbReference type="EMBL" id="JAECZO010000086">
    <property type="protein sequence ID" value="KAK7196809.1"/>
    <property type="molecule type" value="Genomic_DNA"/>
</dbReference>
<evidence type="ECO:0000256" key="9">
    <source>
        <dbReference type="ARBA" id="ARBA00024627"/>
    </source>
</evidence>
<dbReference type="InterPro" id="IPR050821">
    <property type="entry name" value="Cytosolic_carboxypeptidase"/>
</dbReference>
<feature type="compositionally biased region" description="Polar residues" evidence="14">
    <location>
        <begin position="164"/>
        <end position="191"/>
    </location>
</feature>
<dbReference type="InterPro" id="IPR000834">
    <property type="entry name" value="Peptidase_M14"/>
</dbReference>
<keyword evidence="17" id="KW-1185">Reference proteome</keyword>
<feature type="region of interest" description="Disordered" evidence="14">
    <location>
        <begin position="1189"/>
        <end position="1258"/>
    </location>
</feature>
<dbReference type="GO" id="GO:0006508">
    <property type="term" value="P:proteolysis"/>
    <property type="evidence" value="ECO:0007669"/>
    <property type="project" value="InterPro"/>
</dbReference>
<evidence type="ECO:0000259" key="15">
    <source>
        <dbReference type="PROSITE" id="PS52035"/>
    </source>
</evidence>
<feature type="domain" description="Peptidase M14" evidence="15">
    <location>
        <begin position="723"/>
        <end position="1052"/>
    </location>
</feature>
<keyword evidence="6" id="KW-0963">Cytoplasm</keyword>
<evidence type="ECO:0000313" key="17">
    <source>
        <dbReference type="Proteomes" id="UP001430356"/>
    </source>
</evidence>
<dbReference type="GO" id="GO:0030496">
    <property type="term" value="C:midbody"/>
    <property type="evidence" value="ECO:0007669"/>
    <property type="project" value="UniProtKB-SubCell"/>
</dbReference>
<feature type="compositionally biased region" description="Basic residues" evidence="14">
    <location>
        <begin position="616"/>
        <end position="625"/>
    </location>
</feature>
<evidence type="ECO:0000256" key="3">
    <source>
        <dbReference type="ARBA" id="ARBA00004186"/>
    </source>
</evidence>
<evidence type="ECO:0000256" key="2">
    <source>
        <dbReference type="ARBA" id="ARBA00004123"/>
    </source>
</evidence>
<feature type="region of interest" description="Disordered" evidence="14">
    <location>
        <begin position="311"/>
        <end position="430"/>
    </location>
</feature>
<keyword evidence="6" id="KW-0206">Cytoskeleton</keyword>
<evidence type="ECO:0000256" key="13">
    <source>
        <dbReference type="PROSITE-ProRule" id="PRU01379"/>
    </source>
</evidence>
<dbReference type="InterPro" id="IPR034286">
    <property type="entry name" value="M14_AGBL5-like"/>
</dbReference>
<evidence type="ECO:0000313" key="16">
    <source>
        <dbReference type="EMBL" id="KAK7196809.1"/>
    </source>
</evidence>
<evidence type="ECO:0000256" key="8">
    <source>
        <dbReference type="ARBA" id="ARBA00024141"/>
    </source>
</evidence>
<dbReference type="Pfam" id="PF00246">
    <property type="entry name" value="Peptidase_M14"/>
    <property type="match status" value="1"/>
</dbReference>
<dbReference type="SUPFAM" id="SSF53187">
    <property type="entry name" value="Zn-dependent exopeptidases"/>
    <property type="match status" value="1"/>
</dbReference>
<comment type="caution">
    <text evidence="16">The sequence shown here is derived from an EMBL/GenBank/DDBJ whole genome shotgun (WGS) entry which is preliminary data.</text>
</comment>
<feature type="compositionally biased region" description="Polar residues" evidence="14">
    <location>
        <begin position="342"/>
        <end position="358"/>
    </location>
</feature>
<dbReference type="PANTHER" id="PTHR12756">
    <property type="entry name" value="CYTOSOLIC CARBOXYPEPTIDASE"/>
    <property type="match status" value="1"/>
</dbReference>
<dbReference type="InterPro" id="IPR040626">
    <property type="entry name" value="Pepdidase_M14_N"/>
</dbReference>
<dbReference type="GO" id="GO:0004181">
    <property type="term" value="F:metallocarboxypeptidase activity"/>
    <property type="evidence" value="ECO:0007669"/>
    <property type="project" value="InterPro"/>
</dbReference>
<accession>A0AAW0ESS8</accession>
<dbReference type="PANTHER" id="PTHR12756:SF46">
    <property type="entry name" value="CYTOSOLIC CARBOXYPEPTIDASE-LIKE PROTEIN 5"/>
    <property type="match status" value="1"/>
</dbReference>
<dbReference type="GO" id="GO:0008270">
    <property type="term" value="F:zinc ion binding"/>
    <property type="evidence" value="ECO:0007669"/>
    <property type="project" value="InterPro"/>
</dbReference>
<evidence type="ECO:0000256" key="11">
    <source>
        <dbReference type="ARBA" id="ARBA00032928"/>
    </source>
</evidence>
<evidence type="ECO:0000256" key="6">
    <source>
        <dbReference type="ARBA" id="ARBA00023212"/>
    </source>
</evidence>
<proteinExistence type="inferred from homology"/>
<feature type="compositionally biased region" description="Polar residues" evidence="14">
    <location>
        <begin position="686"/>
        <end position="708"/>
    </location>
</feature>
<feature type="compositionally biased region" description="Pro residues" evidence="14">
    <location>
        <begin position="27"/>
        <end position="40"/>
    </location>
</feature>
<sequence length="1258" mass="133623">MPRRDSVNAATSSSSARDPPLTSAERTPPPPPPLPLPPPSLGSSQEHQRRHRHRRGTGSSLASTGTDAPHEAEQPDVPDDTTYDIRVRTDEAEATCQHSEFPAHSSGTPESEAPAAYPRWRHSAPTPFFSATVTSGASRQPASPRESGSGTSPPIAVPQHRLSRTSLFSTPPQSSDVCALARSSSSRQTSPAERCVPGNYPQQRIQLGRLDRSPKHATQLSSSSVRGAFITPISPPIRACVLPIASVRTGTPSSHTLSPPPAPLASPQQPVPLQRITSRPRVLVASRTDTLGSLASSRNSSPAANLSIDHLTPVHDTGANDHSSPHPLGQRRAASLRHRQLKQSSSAADSALQPSPTNDADAAAMGQSFGGCTTQSSPKEASSHHTTPTDGHRGASRRTSKSTGAPGANEPVHRGPRQCGEAAASPTASGAEVDDAHWVFQRPPNNQRTFYFEEDNLEFSSQFDSGNLIQVERVGTYNYRMYTAMDCGNAPCQTNNRQWFHFSVRGASKGVVVTVCFVGMMHSGMFTYDWMPVMAVVPTRPQYTRVAGKAQVEALETMPETPGYPLLVHKSVAKDDADSDGGGDEDENDAEAAAAANNGGGVVFSISPTGKAGGAGKKKRRPKKKGIAMNLTFNFKIETEIPVTYTPPQGRLDTPAIYIASNHPYSYSTLQRHLVSWQEAARRSNATRAMSVQAPDRQTQSRSRSELSNPAEACGGNSPTTVQPGSNGSRAKRCVGSPNAADVAASHVTTPSGMYFHREVLCKSLEGRDVTLLTISDRSRMTMERAPLISAEDSLPHSSARGQTERPFSFSGKQYVVLTARVHPGECPASHLMHGCIELLMSSTDSRAAALRHNFVFCIVPMLNPDGVIRGHSRVDSNGTDLNRMYRDPSRKRHPAPYAVVALLRSLGNRVALFIDMHAHANKRGSFFYGNSMDGPNQIENLLYAKLVSLNTPYLDFRSCNFSEANMFAVGKSGKSKDSSSRVVVFTELGIVHGYTIEASPVMAEALNPIVVLPNHTADEADACLPTPPPVQHTPATFADTGRAMLLALLDLRGMNPSSRLPLTQFHSSRGLTLWLQRQLQIESAEMLFAQAFKTHGKAAHASTSESGNVLLAAVMRSITAEEYPEKISIKKARLLPRTTYSGVRDFVPVETAIALLSQTAPTGAPRSLLYCTGASGGASIGAPVAAGSPNGGASSKGGGSGGGGAPRRGTSPSTGGGGGGVGGGGGNRSPTAIPPAVIATRRRSKPALLPGDTTVET</sequence>
<reference evidence="16 17" key="1">
    <citation type="journal article" date="2021" name="MBio">
        <title>A New Model Trypanosomatid, Novymonas esmeraldas: Genomic Perception of Its 'Candidatus Pandoraea novymonadis' Endosymbiont.</title>
        <authorList>
            <person name="Zakharova A."/>
            <person name="Saura A."/>
            <person name="Butenko A."/>
            <person name="Podesvova L."/>
            <person name="Warmusova S."/>
            <person name="Kostygov A.Y."/>
            <person name="Nenarokova A."/>
            <person name="Lukes J."/>
            <person name="Opperdoes F.R."/>
            <person name="Yurchenko V."/>
        </authorList>
    </citation>
    <scope>NUCLEOTIDE SEQUENCE [LARGE SCALE GENOMIC DNA]</scope>
    <source>
        <strain evidence="16 17">E262AT.01</strain>
    </source>
</reference>
<feature type="compositionally biased region" description="Polar residues" evidence="14">
    <location>
        <begin position="57"/>
        <end position="66"/>
    </location>
</feature>
<feature type="region of interest" description="Disordered" evidence="14">
    <location>
        <begin position="1"/>
        <end position="200"/>
    </location>
</feature>
<gene>
    <name evidence="16" type="ORF">NESM_000621300</name>
</gene>
<feature type="compositionally biased region" description="Gly residues" evidence="14">
    <location>
        <begin position="1215"/>
        <end position="1228"/>
    </location>
</feature>
<evidence type="ECO:0000256" key="5">
    <source>
        <dbReference type="ARBA" id="ARBA00005988"/>
    </source>
</evidence>
<feature type="compositionally biased region" description="Polar residues" evidence="14">
    <location>
        <begin position="717"/>
        <end position="729"/>
    </location>
</feature>
<dbReference type="Pfam" id="PF18027">
    <property type="entry name" value="Pepdidase_M14_N"/>
    <property type="match status" value="1"/>
</dbReference>
<evidence type="ECO:0000256" key="7">
    <source>
        <dbReference type="ARBA" id="ARBA00023242"/>
    </source>
</evidence>
<evidence type="ECO:0000256" key="14">
    <source>
        <dbReference type="SAM" id="MobiDB-lite"/>
    </source>
</evidence>
<dbReference type="GO" id="GO:0005819">
    <property type="term" value="C:spindle"/>
    <property type="evidence" value="ECO:0007669"/>
    <property type="project" value="UniProtKB-SubCell"/>
</dbReference>
<protein>
    <recommendedName>
        <fullName evidence="8">Cytosolic carboxypeptidase-like protein 5</fullName>
    </recommendedName>
    <alternativeName>
        <fullName evidence="11">ATP/GTP-binding protein-like 5</fullName>
    </alternativeName>
    <alternativeName>
        <fullName evidence="10">Protein deglutamylase CCP5</fullName>
    </alternativeName>
</protein>
<evidence type="ECO:0000256" key="10">
    <source>
        <dbReference type="ARBA" id="ARBA00032753"/>
    </source>
</evidence>
<evidence type="ECO:0000256" key="12">
    <source>
        <dbReference type="ARBA" id="ARBA00047714"/>
    </source>
</evidence>
<dbReference type="Gene3D" id="2.60.40.3120">
    <property type="match status" value="1"/>
</dbReference>
<organism evidence="16 17">
    <name type="scientific">Novymonas esmeraldas</name>
    <dbReference type="NCBI Taxonomy" id="1808958"/>
    <lineage>
        <taxon>Eukaryota</taxon>
        <taxon>Discoba</taxon>
        <taxon>Euglenozoa</taxon>
        <taxon>Kinetoplastea</taxon>
        <taxon>Metakinetoplastina</taxon>
        <taxon>Trypanosomatida</taxon>
        <taxon>Trypanosomatidae</taxon>
        <taxon>Novymonas</taxon>
    </lineage>
</organism>
<dbReference type="Gene3D" id="3.40.630.10">
    <property type="entry name" value="Zn peptidases"/>
    <property type="match status" value="1"/>
</dbReference>
<feature type="compositionally biased region" description="Polar residues" evidence="14">
    <location>
        <begin position="370"/>
        <end position="389"/>
    </location>
</feature>